<sequence length="106" mass="12437">MSTLESIGLLNKVVKNENSSAFLLEMKQPDLSAKITIPIDVYEIFIDIKFEGNILTGWDDFYGKSKKEDYLEKLSEIKEILEGKAEIIIENNMIYFSRDTEYKRWF</sequence>
<proteinExistence type="predicted"/>
<keyword evidence="2" id="KW-1185">Reference proteome</keyword>
<organism evidence="1 2">
    <name type="scientific">Gaetbulibacter aestuarii</name>
    <dbReference type="NCBI Taxonomy" id="1502358"/>
    <lineage>
        <taxon>Bacteria</taxon>
        <taxon>Pseudomonadati</taxon>
        <taxon>Bacteroidota</taxon>
        <taxon>Flavobacteriia</taxon>
        <taxon>Flavobacteriales</taxon>
        <taxon>Flavobacteriaceae</taxon>
        <taxon>Gaetbulibacter</taxon>
    </lineage>
</organism>
<protein>
    <submittedName>
        <fullName evidence="1">Uncharacterized protein</fullName>
    </submittedName>
</protein>
<dbReference type="EMBL" id="JBAWKB010000001">
    <property type="protein sequence ID" value="MFH6771038.1"/>
    <property type="molecule type" value="Genomic_DNA"/>
</dbReference>
<dbReference type="RefSeq" id="WP_344739871.1">
    <property type="nucleotide sequence ID" value="NZ_BAABAY010000001.1"/>
</dbReference>
<comment type="caution">
    <text evidence="1">The sequence shown here is derived from an EMBL/GenBank/DDBJ whole genome shotgun (WGS) entry which is preliminary data.</text>
</comment>
<dbReference type="Proteomes" id="UP001610100">
    <property type="component" value="Unassembled WGS sequence"/>
</dbReference>
<evidence type="ECO:0000313" key="2">
    <source>
        <dbReference type="Proteomes" id="UP001610100"/>
    </source>
</evidence>
<reference evidence="1 2" key="1">
    <citation type="submission" date="2024-02" db="EMBL/GenBank/DDBJ databases">
        <title>A Gaetbulibacter species isolated from tidal flats and genomic insights of their niches.</title>
        <authorList>
            <person name="Ye Y."/>
        </authorList>
    </citation>
    <scope>NUCLEOTIDE SEQUENCE [LARGE SCALE GENOMIC DNA]</scope>
    <source>
        <strain evidence="1 2">KYW382</strain>
    </source>
</reference>
<name>A0ABW7MXC5_9FLAO</name>
<gene>
    <name evidence="1" type="ORF">V8G58_03755</name>
</gene>
<accession>A0ABW7MXC5</accession>
<evidence type="ECO:0000313" key="1">
    <source>
        <dbReference type="EMBL" id="MFH6771038.1"/>
    </source>
</evidence>